<dbReference type="RefSeq" id="WP_130292814.1">
    <property type="nucleotide sequence ID" value="NZ_BAAAOD010000047.1"/>
</dbReference>
<keyword evidence="3" id="KW-0238">DNA-binding</keyword>
<dbReference type="Gene3D" id="3.40.190.10">
    <property type="entry name" value="Periplasmic binding protein-like II"/>
    <property type="match status" value="2"/>
</dbReference>
<feature type="domain" description="HTH lysR-type" evidence="5">
    <location>
        <begin position="19"/>
        <end position="65"/>
    </location>
</feature>
<dbReference type="PROSITE" id="PS50931">
    <property type="entry name" value="HTH_LYSR"/>
    <property type="match status" value="1"/>
</dbReference>
<evidence type="ECO:0000256" key="4">
    <source>
        <dbReference type="ARBA" id="ARBA00023163"/>
    </source>
</evidence>
<dbReference type="InterPro" id="IPR005119">
    <property type="entry name" value="LysR_subst-bd"/>
</dbReference>
<dbReference type="CDD" id="cd08420">
    <property type="entry name" value="PBP2_CysL_like"/>
    <property type="match status" value="1"/>
</dbReference>
<dbReference type="InterPro" id="IPR036388">
    <property type="entry name" value="WH-like_DNA-bd_sf"/>
</dbReference>
<sequence length="307" mass="32186">MPLPPRVADLAPFDLVLSVAELGSMGRAAAAHGVSQAAVSARIRSLERAIGVTVFERSPRGTRLTTTGALVADWARAAVDAAQSLEEGIAALRDADDARLRVAASFTVAEYLLPRWLISLRTRRPDTSVALSTHNSTDVADDVLSGRADLGFVEGPHHSPELDEQVVARDHLTLVVAPDHPWARRRGVDATRLAATPLVTREAGSGTRDHLEHALRDAGAAVIADPVLELSSTTAIKNAAADGVAPAVLSSLAVAGELASGTLVAVGVRGLALHRDLAAVWPRGRPLTGPARDLVELAHRSGTTPRR</sequence>
<evidence type="ECO:0000313" key="6">
    <source>
        <dbReference type="EMBL" id="MEK6462710.1"/>
    </source>
</evidence>
<protein>
    <submittedName>
        <fullName evidence="6">LysR family transcriptional regulator</fullName>
    </submittedName>
</protein>
<dbReference type="Pfam" id="PF03466">
    <property type="entry name" value="LysR_substrate"/>
    <property type="match status" value="1"/>
</dbReference>
<dbReference type="Proteomes" id="UP001367513">
    <property type="component" value="Unassembled WGS sequence"/>
</dbReference>
<dbReference type="PRINTS" id="PR00039">
    <property type="entry name" value="HTHLYSR"/>
</dbReference>
<dbReference type="InterPro" id="IPR036390">
    <property type="entry name" value="WH_DNA-bd_sf"/>
</dbReference>
<reference evidence="6 7" key="1">
    <citation type="submission" date="2024-03" db="EMBL/GenBank/DDBJ databases">
        <title>Draft genome sequence of Pseudonocardia carboxydivorans JCM 14827.</title>
        <authorList>
            <person name="Duangmal K."/>
        </authorList>
    </citation>
    <scope>NUCLEOTIDE SEQUENCE [LARGE SCALE GENOMIC DNA]</scope>
    <source>
        <strain evidence="6 7">JCM 14827</strain>
    </source>
</reference>
<keyword evidence="2" id="KW-0805">Transcription regulation</keyword>
<evidence type="ECO:0000256" key="1">
    <source>
        <dbReference type="ARBA" id="ARBA00009437"/>
    </source>
</evidence>
<name>A0ABU9A8I8_PSEA5</name>
<dbReference type="SUPFAM" id="SSF53850">
    <property type="entry name" value="Periplasmic binding protein-like II"/>
    <property type="match status" value="1"/>
</dbReference>
<evidence type="ECO:0000313" key="7">
    <source>
        <dbReference type="Proteomes" id="UP001367513"/>
    </source>
</evidence>
<organism evidence="6 7">
    <name type="scientific">Pseudonocardia alni subsp. carboxydivorans</name>
    <dbReference type="NCBI Taxonomy" id="415010"/>
    <lineage>
        <taxon>Bacteria</taxon>
        <taxon>Bacillati</taxon>
        <taxon>Actinomycetota</taxon>
        <taxon>Actinomycetes</taxon>
        <taxon>Pseudonocardiales</taxon>
        <taxon>Pseudonocardiaceae</taxon>
        <taxon>Pseudonocardia</taxon>
    </lineage>
</organism>
<accession>A0ABU9A8I8</accession>
<comment type="caution">
    <text evidence="6">The sequence shown here is derived from an EMBL/GenBank/DDBJ whole genome shotgun (WGS) entry which is preliminary data.</text>
</comment>
<dbReference type="Pfam" id="PF00126">
    <property type="entry name" value="HTH_1"/>
    <property type="match status" value="1"/>
</dbReference>
<keyword evidence="7" id="KW-1185">Reference proteome</keyword>
<keyword evidence="4" id="KW-0804">Transcription</keyword>
<evidence type="ECO:0000259" key="5">
    <source>
        <dbReference type="PROSITE" id="PS50931"/>
    </source>
</evidence>
<evidence type="ECO:0000256" key="3">
    <source>
        <dbReference type="ARBA" id="ARBA00023125"/>
    </source>
</evidence>
<dbReference type="EMBL" id="JBBPIX010000001">
    <property type="protein sequence ID" value="MEK6462710.1"/>
    <property type="molecule type" value="Genomic_DNA"/>
</dbReference>
<dbReference type="InterPro" id="IPR000847">
    <property type="entry name" value="LysR_HTH_N"/>
</dbReference>
<evidence type="ECO:0000256" key="2">
    <source>
        <dbReference type="ARBA" id="ARBA00023015"/>
    </source>
</evidence>
<dbReference type="SUPFAM" id="SSF46785">
    <property type="entry name" value="Winged helix' DNA-binding domain"/>
    <property type="match status" value="1"/>
</dbReference>
<proteinExistence type="inferred from homology"/>
<dbReference type="PANTHER" id="PTHR30126:SF39">
    <property type="entry name" value="HTH-TYPE TRANSCRIPTIONAL REGULATOR CYSL"/>
    <property type="match status" value="1"/>
</dbReference>
<comment type="similarity">
    <text evidence="1">Belongs to the LysR transcriptional regulatory family.</text>
</comment>
<dbReference type="Gene3D" id="1.10.10.10">
    <property type="entry name" value="Winged helix-like DNA-binding domain superfamily/Winged helix DNA-binding domain"/>
    <property type="match status" value="1"/>
</dbReference>
<dbReference type="PANTHER" id="PTHR30126">
    <property type="entry name" value="HTH-TYPE TRANSCRIPTIONAL REGULATOR"/>
    <property type="match status" value="1"/>
</dbReference>
<gene>
    <name evidence="6" type="ORF">WG925_03055</name>
</gene>